<dbReference type="AlphaFoldDB" id="A0A6P5ADT5"/>
<evidence type="ECO:0000313" key="3">
    <source>
        <dbReference type="RefSeq" id="XP_019644484.1"/>
    </source>
</evidence>
<dbReference type="Proteomes" id="UP000515135">
    <property type="component" value="Unplaced"/>
</dbReference>
<dbReference type="OrthoDB" id="6061133at2759"/>
<accession>A0A6P5ADT5</accession>
<evidence type="ECO:0000313" key="2">
    <source>
        <dbReference type="Proteomes" id="UP000515135"/>
    </source>
</evidence>
<dbReference type="GeneID" id="109485367"/>
<keyword evidence="1" id="KW-0732">Signal</keyword>
<reference evidence="3" key="1">
    <citation type="submission" date="2025-08" db="UniProtKB">
        <authorList>
            <consortium name="RefSeq"/>
        </authorList>
    </citation>
    <scope>IDENTIFICATION</scope>
    <source>
        <tissue evidence="3">Gonad</tissue>
    </source>
</reference>
<feature type="chain" id="PRO_5028288842" evidence="1">
    <location>
        <begin position="26"/>
        <end position="409"/>
    </location>
</feature>
<dbReference type="KEGG" id="bbel:109485367"/>
<keyword evidence="2" id="KW-1185">Reference proteome</keyword>
<feature type="signal peptide" evidence="1">
    <location>
        <begin position="1"/>
        <end position="25"/>
    </location>
</feature>
<gene>
    <name evidence="3" type="primary">LOC109485367</name>
</gene>
<organism evidence="2 3">
    <name type="scientific">Branchiostoma belcheri</name>
    <name type="common">Amphioxus</name>
    <dbReference type="NCBI Taxonomy" id="7741"/>
    <lineage>
        <taxon>Eukaryota</taxon>
        <taxon>Metazoa</taxon>
        <taxon>Chordata</taxon>
        <taxon>Cephalochordata</taxon>
        <taxon>Leptocardii</taxon>
        <taxon>Amphioxiformes</taxon>
        <taxon>Branchiostomatidae</taxon>
        <taxon>Branchiostoma</taxon>
    </lineage>
</organism>
<sequence>MKATRRDRICGAATWVFLLAGLSMAAADRKQYAMYVWADGYDPEVQGCTETDFLSWTSPTMNTNPCFTHSWNTLEKRRWLWNTCNVPGREISTIFLAGLHRLLEAGYRNDDCTADGVQLIKTTLRDGYHQVPGLQVYALYAVSDLAVSEQLLVKHVVWYNDACAGTQERFVGVATNNEAFSHVKCGTPLEKVTYLQKLDNIRAEARKQTTGYLKVHYSMSWHWGMACDHVTENVVLWNGKDQKISRHMIDIFDSVDVQVAYVTPSEMGRRAKLADYDYALAQGKNFFITSYTEKVAPCQITFFPQSCADIYGGKSEAAMFAAYDQLVNHGVGGARPCIEYYRGVYSSGGNADWPKHDSSSPVVDLLDPVLPGPDHSALTDCGPGSYCKCWMDPPLCHGTDLPCVCHNQD</sequence>
<proteinExistence type="predicted"/>
<protein>
    <submittedName>
        <fullName evidence="3">Uncharacterized protein LOC109485367</fullName>
    </submittedName>
</protein>
<evidence type="ECO:0000256" key="1">
    <source>
        <dbReference type="SAM" id="SignalP"/>
    </source>
</evidence>
<dbReference type="RefSeq" id="XP_019644484.1">
    <property type="nucleotide sequence ID" value="XM_019788925.1"/>
</dbReference>
<name>A0A6P5ADT5_BRABE</name>